<protein>
    <recommendedName>
        <fullName evidence="2">Prolamin-like domain-containing protein</fullName>
    </recommendedName>
</protein>
<reference evidence="3 4" key="1">
    <citation type="submission" date="2018-02" db="EMBL/GenBank/DDBJ databases">
        <title>Draft genome of wild Prunus yedoensis var. nudiflora.</title>
        <authorList>
            <person name="Baek S."/>
            <person name="Kim J.-H."/>
            <person name="Choi K."/>
            <person name="Kim G.-B."/>
            <person name="Cho A."/>
            <person name="Jang H."/>
            <person name="Shin C.-H."/>
            <person name="Yu H.-J."/>
            <person name="Mun J.-H."/>
        </authorList>
    </citation>
    <scope>NUCLEOTIDE SEQUENCE [LARGE SCALE GENOMIC DNA]</scope>
    <source>
        <strain evidence="4">cv. Jeju island</strain>
        <tissue evidence="3">Leaf</tissue>
    </source>
</reference>
<feature type="domain" description="Prolamin-like" evidence="2">
    <location>
        <begin position="22"/>
        <end position="92"/>
    </location>
</feature>
<keyword evidence="4" id="KW-1185">Reference proteome</keyword>
<dbReference type="PANTHER" id="PTHR31951">
    <property type="entry name" value="BIFUNCTIONAL INHIBITOR/LIPID-TRANSFER PROTEIN/SEED STORAGE 2S ALBUMIN SUPERFAMILY PROTEIN-RELATED"/>
    <property type="match status" value="1"/>
</dbReference>
<organism evidence="3 4">
    <name type="scientific">Prunus yedoensis var. nudiflora</name>
    <dbReference type="NCBI Taxonomy" id="2094558"/>
    <lineage>
        <taxon>Eukaryota</taxon>
        <taxon>Viridiplantae</taxon>
        <taxon>Streptophyta</taxon>
        <taxon>Embryophyta</taxon>
        <taxon>Tracheophyta</taxon>
        <taxon>Spermatophyta</taxon>
        <taxon>Magnoliopsida</taxon>
        <taxon>eudicotyledons</taxon>
        <taxon>Gunneridae</taxon>
        <taxon>Pentapetalae</taxon>
        <taxon>rosids</taxon>
        <taxon>fabids</taxon>
        <taxon>Rosales</taxon>
        <taxon>Rosaceae</taxon>
        <taxon>Amygdaloideae</taxon>
        <taxon>Amygdaleae</taxon>
        <taxon>Prunus</taxon>
    </lineage>
</organism>
<gene>
    <name evidence="3" type="ORF">Pyn_13807</name>
</gene>
<name>A0A314ZGI9_PRUYE</name>
<dbReference type="EMBL" id="PJQY01000159">
    <property type="protein sequence ID" value="PQQ17257.1"/>
    <property type="molecule type" value="Genomic_DNA"/>
</dbReference>
<comment type="caution">
    <text evidence="3">The sequence shown here is derived from an EMBL/GenBank/DDBJ whole genome shotgun (WGS) entry which is preliminary data.</text>
</comment>
<dbReference type="PANTHER" id="PTHR31951:SF22">
    <property type="entry name" value="ECA1 GAMETOGENESIS RELATED FAMILY"/>
    <property type="match status" value="1"/>
</dbReference>
<evidence type="ECO:0000256" key="1">
    <source>
        <dbReference type="ARBA" id="ARBA00022729"/>
    </source>
</evidence>
<sequence length="108" mass="11894">MIWPGLATQTPSPSNIKFIEECKGRLHFGCGKQIVDTLIKEWYVSDSCCFQLVSIGESCHIALVNSALSGPLAKLNKFEALNKSAQIWNQCVEFSQYISPAASPSIEE</sequence>
<evidence type="ECO:0000259" key="2">
    <source>
        <dbReference type="Pfam" id="PF05617"/>
    </source>
</evidence>
<accession>A0A314ZGI9</accession>
<keyword evidence="1" id="KW-0732">Signal</keyword>
<dbReference type="InterPro" id="IPR008502">
    <property type="entry name" value="Prolamin-like"/>
</dbReference>
<evidence type="ECO:0000313" key="4">
    <source>
        <dbReference type="Proteomes" id="UP000250321"/>
    </source>
</evidence>
<dbReference type="Proteomes" id="UP000250321">
    <property type="component" value="Unassembled WGS sequence"/>
</dbReference>
<dbReference type="AlphaFoldDB" id="A0A314ZGI9"/>
<evidence type="ECO:0000313" key="3">
    <source>
        <dbReference type="EMBL" id="PQQ17257.1"/>
    </source>
</evidence>
<dbReference type="Pfam" id="PF05617">
    <property type="entry name" value="Prolamin_like"/>
    <property type="match status" value="1"/>
</dbReference>
<proteinExistence type="predicted"/>
<dbReference type="OrthoDB" id="1408535at2759"/>